<evidence type="ECO:0000313" key="3">
    <source>
        <dbReference type="Proteomes" id="UP001378592"/>
    </source>
</evidence>
<protein>
    <submittedName>
        <fullName evidence="1">Uncharacterized protein</fullName>
    </submittedName>
</protein>
<keyword evidence="3" id="KW-1185">Reference proteome</keyword>
<proteinExistence type="predicted"/>
<reference evidence="1 3" key="1">
    <citation type="submission" date="2024-03" db="EMBL/GenBank/DDBJ databases">
        <title>The genome assembly and annotation of the cricket Gryllus longicercus Weissman &amp; Gray.</title>
        <authorList>
            <person name="Szrajer S."/>
            <person name="Gray D."/>
            <person name="Ylla G."/>
        </authorList>
    </citation>
    <scope>NUCLEOTIDE SEQUENCE [LARGE SCALE GENOMIC DNA]</scope>
    <source>
        <strain evidence="1">DAG 2021-001</strain>
        <tissue evidence="1">Whole body minus gut</tissue>
    </source>
</reference>
<sequence length="121" mass="13488">MAKAYLKYCWCPGPMSAYRQHGKRLKGAMKTANAKHMLDEELPVTPLGSRRTRFTQINKEDNQSENMSMGFTVFPGPINEFPLLGVREGSVVGEEDVMKNESAAKDMGAPPVPFDVHEMVL</sequence>
<dbReference type="EMBL" id="JAZDUA010000078">
    <property type="protein sequence ID" value="KAK7869225.1"/>
    <property type="molecule type" value="Genomic_DNA"/>
</dbReference>
<name>A0AAN9VIH1_9ORTH</name>
<comment type="caution">
    <text evidence="1">The sequence shown here is derived from an EMBL/GenBank/DDBJ whole genome shotgun (WGS) entry which is preliminary data.</text>
</comment>
<dbReference type="EMBL" id="JAZDUA010000274">
    <property type="protein sequence ID" value="KAK7862460.1"/>
    <property type="molecule type" value="Genomic_DNA"/>
</dbReference>
<dbReference type="AlphaFoldDB" id="A0AAN9VIH1"/>
<evidence type="ECO:0000313" key="1">
    <source>
        <dbReference type="EMBL" id="KAK7862460.1"/>
    </source>
</evidence>
<dbReference type="Proteomes" id="UP001378592">
    <property type="component" value="Unassembled WGS sequence"/>
</dbReference>
<evidence type="ECO:0000313" key="2">
    <source>
        <dbReference type="EMBL" id="KAK7869225.1"/>
    </source>
</evidence>
<accession>A0AAN9VIH1</accession>
<organism evidence="1 3">
    <name type="scientific">Gryllus longicercus</name>
    <dbReference type="NCBI Taxonomy" id="2509291"/>
    <lineage>
        <taxon>Eukaryota</taxon>
        <taxon>Metazoa</taxon>
        <taxon>Ecdysozoa</taxon>
        <taxon>Arthropoda</taxon>
        <taxon>Hexapoda</taxon>
        <taxon>Insecta</taxon>
        <taxon>Pterygota</taxon>
        <taxon>Neoptera</taxon>
        <taxon>Polyneoptera</taxon>
        <taxon>Orthoptera</taxon>
        <taxon>Ensifera</taxon>
        <taxon>Gryllidea</taxon>
        <taxon>Grylloidea</taxon>
        <taxon>Gryllidae</taxon>
        <taxon>Gryllinae</taxon>
        <taxon>Gryllus</taxon>
    </lineage>
</organism>
<gene>
    <name evidence="2" type="ORF">R5R35_001165</name>
    <name evidence="1" type="ORF">R5R35_001360</name>
</gene>